<accession>L8JBQ0</accession>
<gene>
    <name evidence="1" type="ORF">C942_01917</name>
</gene>
<dbReference type="AlphaFoldDB" id="L8JBQ0"/>
<evidence type="ECO:0000313" key="2">
    <source>
        <dbReference type="Proteomes" id="UP000011134"/>
    </source>
</evidence>
<keyword evidence="2" id="KW-1185">Reference proteome</keyword>
<evidence type="ECO:0000313" key="1">
    <source>
        <dbReference type="EMBL" id="ELR64827.1"/>
    </source>
</evidence>
<name>L8JBQ0_9GAMM</name>
<dbReference type="EMBL" id="AMZO01000021">
    <property type="protein sequence ID" value="ELR64827.1"/>
    <property type="molecule type" value="Genomic_DNA"/>
</dbReference>
<organism evidence="1 2">
    <name type="scientific">Photobacterium marinum</name>
    <dbReference type="NCBI Taxonomy" id="1056511"/>
    <lineage>
        <taxon>Bacteria</taxon>
        <taxon>Pseudomonadati</taxon>
        <taxon>Pseudomonadota</taxon>
        <taxon>Gammaproteobacteria</taxon>
        <taxon>Vibrionales</taxon>
        <taxon>Vibrionaceae</taxon>
        <taxon>Photobacterium</taxon>
    </lineage>
</organism>
<reference evidence="1 2" key="1">
    <citation type="submission" date="2012-12" db="EMBL/GenBank/DDBJ databases">
        <title>Genome Assembly of Photobacterium sp. AK15.</title>
        <authorList>
            <person name="Khatri I."/>
            <person name="Vaidya B."/>
            <person name="Srinivas T.N.R."/>
            <person name="Subramanian S."/>
            <person name="Pinnaka A."/>
        </authorList>
    </citation>
    <scope>NUCLEOTIDE SEQUENCE [LARGE SCALE GENOMIC DNA]</scope>
    <source>
        <strain evidence="1 2">AK15</strain>
    </source>
</reference>
<proteinExistence type="predicted"/>
<protein>
    <submittedName>
        <fullName evidence="1">Uncharacterized protein</fullName>
    </submittedName>
</protein>
<comment type="caution">
    <text evidence="1">The sequence shown here is derived from an EMBL/GenBank/DDBJ whole genome shotgun (WGS) entry which is preliminary data.</text>
</comment>
<dbReference type="Proteomes" id="UP000011134">
    <property type="component" value="Unassembled WGS sequence"/>
</dbReference>
<dbReference type="PATRIC" id="fig|1056511.3.peg.2993"/>
<sequence>MFVDFGNNTEMMVSPCFIRLLTDEGTELRTMINTGYKLIQA</sequence>